<dbReference type="EMBL" id="PZZL01000005">
    <property type="protein sequence ID" value="PTM55215.1"/>
    <property type="molecule type" value="Genomic_DNA"/>
</dbReference>
<dbReference type="RefSeq" id="WP_108178047.1">
    <property type="nucleotide sequence ID" value="NZ_PZZL01000005.1"/>
</dbReference>
<comment type="caution">
    <text evidence="2">The sequence shown here is derived from an EMBL/GenBank/DDBJ whole genome shotgun (WGS) entry which is preliminary data.</text>
</comment>
<feature type="signal peptide" evidence="1">
    <location>
        <begin position="1"/>
        <end position="20"/>
    </location>
</feature>
<accession>A0A2T4Z368</accession>
<name>A0A2T4Z368_9HYPH</name>
<organism evidence="2 3">
    <name type="scientific">Phreatobacter oligotrophus</name>
    <dbReference type="NCBI Taxonomy" id="1122261"/>
    <lineage>
        <taxon>Bacteria</taxon>
        <taxon>Pseudomonadati</taxon>
        <taxon>Pseudomonadota</taxon>
        <taxon>Alphaproteobacteria</taxon>
        <taxon>Hyphomicrobiales</taxon>
        <taxon>Phreatobacteraceae</taxon>
        <taxon>Phreatobacter</taxon>
    </lineage>
</organism>
<evidence type="ECO:0000313" key="2">
    <source>
        <dbReference type="EMBL" id="PTM55215.1"/>
    </source>
</evidence>
<sequence length="117" mass="12570">MKTILMASAIALAASTSAFAQAGESPTRVPDPTSVTGSVGVSVEQQRAVRTYWQAERPRATVLPNGVVVSRGAVLPEAVELRTFPAEVGITQYRYVVVGDNLYLVNPSDRRIVQVIE</sequence>
<evidence type="ECO:0000313" key="3">
    <source>
        <dbReference type="Proteomes" id="UP000241808"/>
    </source>
</evidence>
<evidence type="ECO:0000256" key="1">
    <source>
        <dbReference type="SAM" id="SignalP"/>
    </source>
</evidence>
<keyword evidence="1" id="KW-0732">Signal</keyword>
<protein>
    <submittedName>
        <fullName evidence="2">Uncharacterized protein DUF1236</fullName>
    </submittedName>
</protein>
<gene>
    <name evidence="2" type="ORF">C8P69_105368</name>
</gene>
<dbReference type="Proteomes" id="UP000241808">
    <property type="component" value="Unassembled WGS sequence"/>
</dbReference>
<dbReference type="InterPro" id="IPR009642">
    <property type="entry name" value="DUF1236"/>
</dbReference>
<dbReference type="Pfam" id="PF06823">
    <property type="entry name" value="DUF1236"/>
    <property type="match status" value="1"/>
</dbReference>
<dbReference type="AlphaFoldDB" id="A0A2T4Z368"/>
<feature type="chain" id="PRO_5015716689" evidence="1">
    <location>
        <begin position="21"/>
        <end position="117"/>
    </location>
</feature>
<dbReference type="OrthoDB" id="102964at2"/>
<keyword evidence="3" id="KW-1185">Reference proteome</keyword>
<proteinExistence type="predicted"/>
<reference evidence="2 3" key="1">
    <citation type="submission" date="2018-04" db="EMBL/GenBank/DDBJ databases">
        <title>Genomic Encyclopedia of Archaeal and Bacterial Type Strains, Phase II (KMG-II): from individual species to whole genera.</title>
        <authorList>
            <person name="Goeker M."/>
        </authorList>
    </citation>
    <scope>NUCLEOTIDE SEQUENCE [LARGE SCALE GENOMIC DNA]</scope>
    <source>
        <strain evidence="2 3">DSM 25521</strain>
    </source>
</reference>